<dbReference type="KEGG" id="ccb:Clocel_2416"/>
<reference evidence="1 2" key="1">
    <citation type="submission" date="2010-08" db="EMBL/GenBank/DDBJ databases">
        <title>Complete sequence of Clostridium cellulovorans 743B.</title>
        <authorList>
            <consortium name="US DOE Joint Genome Institute"/>
            <person name="Lucas S."/>
            <person name="Copeland A."/>
            <person name="Lapidus A."/>
            <person name="Cheng J.-F."/>
            <person name="Bruce D."/>
            <person name="Goodwin L."/>
            <person name="Pitluck S."/>
            <person name="Chertkov O."/>
            <person name="Detter J.C."/>
            <person name="Han C."/>
            <person name="Tapia R."/>
            <person name="Land M."/>
            <person name="Hauser L."/>
            <person name="Chang Y.-J."/>
            <person name="Jeffries C."/>
            <person name="Kyrpides N."/>
            <person name="Ivanova N."/>
            <person name="Mikhailova N."/>
            <person name="Hemme C.L."/>
            <person name="Woyke T."/>
        </authorList>
    </citation>
    <scope>NUCLEOTIDE SEQUENCE [LARGE SCALE GENOMIC DNA]</scope>
    <source>
        <strain evidence="2">ATCC 35296 / DSM 3052 / OCM 3 / 743B</strain>
    </source>
</reference>
<dbReference type="Proteomes" id="UP000002730">
    <property type="component" value="Chromosome"/>
</dbReference>
<accession>D9SPZ5</accession>
<protein>
    <submittedName>
        <fullName evidence="1">Uncharacterized protein</fullName>
    </submittedName>
</protein>
<organism evidence="1 2">
    <name type="scientific">Clostridium cellulovorans (strain ATCC 35296 / DSM 3052 / OCM 3 / 743B)</name>
    <dbReference type="NCBI Taxonomy" id="573061"/>
    <lineage>
        <taxon>Bacteria</taxon>
        <taxon>Bacillati</taxon>
        <taxon>Bacillota</taxon>
        <taxon>Clostridia</taxon>
        <taxon>Eubacteriales</taxon>
        <taxon>Clostridiaceae</taxon>
        <taxon>Clostridium</taxon>
    </lineage>
</organism>
<keyword evidence="2" id="KW-1185">Reference proteome</keyword>
<dbReference type="HOGENOM" id="CLU_3326527_0_0_9"/>
<gene>
    <name evidence="1" type="ordered locus">Clocel_2416</name>
</gene>
<name>D9SPZ5_CLOC7</name>
<dbReference type="AlphaFoldDB" id="D9SPZ5"/>
<evidence type="ECO:0000313" key="1">
    <source>
        <dbReference type="EMBL" id="ADL52131.1"/>
    </source>
</evidence>
<sequence>MKKGIYAEVKVLFGSGHFGCISNKKFKLFNKYNSNCAY</sequence>
<evidence type="ECO:0000313" key="2">
    <source>
        <dbReference type="Proteomes" id="UP000002730"/>
    </source>
</evidence>
<proteinExistence type="predicted"/>
<dbReference type="EMBL" id="CP002160">
    <property type="protein sequence ID" value="ADL52131.1"/>
    <property type="molecule type" value="Genomic_DNA"/>
</dbReference>